<evidence type="ECO:0008006" key="4">
    <source>
        <dbReference type="Google" id="ProtNLM"/>
    </source>
</evidence>
<accession>A0A176TGG1</accession>
<evidence type="ECO:0000313" key="3">
    <source>
        <dbReference type="Proteomes" id="UP000076923"/>
    </source>
</evidence>
<keyword evidence="1" id="KW-0732">Signal</keyword>
<reference evidence="2 3" key="1">
    <citation type="submission" date="2016-02" db="EMBL/GenBank/DDBJ databases">
        <title>Draft genome sequence of Polaribacter atrinae KACC17473.</title>
        <authorList>
            <person name="Shin S.-K."/>
            <person name="Yi H."/>
        </authorList>
    </citation>
    <scope>NUCLEOTIDE SEQUENCE [LARGE SCALE GENOMIC DNA]</scope>
    <source>
        <strain evidence="2 3">KACC 17473</strain>
    </source>
</reference>
<proteinExistence type="predicted"/>
<feature type="chain" id="PRO_5008049946" description="DUF3575 domain-containing protein" evidence="1">
    <location>
        <begin position="19"/>
        <end position="167"/>
    </location>
</feature>
<feature type="signal peptide" evidence="1">
    <location>
        <begin position="1"/>
        <end position="18"/>
    </location>
</feature>
<name>A0A176TGG1_9FLAO</name>
<dbReference type="RefSeq" id="WP_068446962.1">
    <property type="nucleotide sequence ID" value="NZ_CAXHZY010000001.1"/>
</dbReference>
<protein>
    <recommendedName>
        <fullName evidence="4">DUF3575 domain-containing protein</fullName>
    </recommendedName>
</protein>
<evidence type="ECO:0000256" key="1">
    <source>
        <dbReference type="SAM" id="SignalP"/>
    </source>
</evidence>
<dbReference type="STRING" id="1333662.LPB303_00310"/>
<dbReference type="EMBL" id="LVWE01000001">
    <property type="protein sequence ID" value="OAD46731.1"/>
    <property type="molecule type" value="Genomic_DNA"/>
</dbReference>
<organism evidence="2 3">
    <name type="scientific">Polaribacter atrinae</name>
    <dbReference type="NCBI Taxonomy" id="1333662"/>
    <lineage>
        <taxon>Bacteria</taxon>
        <taxon>Pseudomonadati</taxon>
        <taxon>Bacteroidota</taxon>
        <taxon>Flavobacteriia</taxon>
        <taxon>Flavobacteriales</taxon>
        <taxon>Flavobacteriaceae</taxon>
    </lineage>
</organism>
<keyword evidence="3" id="KW-1185">Reference proteome</keyword>
<gene>
    <name evidence="2" type="ORF">LPB303_00310</name>
</gene>
<evidence type="ECO:0000313" key="2">
    <source>
        <dbReference type="EMBL" id="OAD46731.1"/>
    </source>
</evidence>
<dbReference type="AlphaFoldDB" id="A0A176TGG1"/>
<dbReference type="OrthoDB" id="768080at2"/>
<sequence>MKKLILAFGLLVSSLSYAQQEIKLDIGDALVIKSLEFSYENYISESSSFGISALFNLAKQDASFRYNENTMITPYYRNYFSTNEQWNFFGEAFLGINSGKEESDEENNPGVYDNKYTDGALGVAVGTKYITESGLTIDVHAGIGRNLFGSDSPTLVPRLGVNIGWRF</sequence>
<dbReference type="Proteomes" id="UP000076923">
    <property type="component" value="Unassembled WGS sequence"/>
</dbReference>
<comment type="caution">
    <text evidence="2">The sequence shown here is derived from an EMBL/GenBank/DDBJ whole genome shotgun (WGS) entry which is preliminary data.</text>
</comment>